<name>A0A7C0WRG7_9BACT</name>
<evidence type="ECO:0000256" key="4">
    <source>
        <dbReference type="ARBA" id="ARBA00022643"/>
    </source>
</evidence>
<comment type="caution">
    <text evidence="7">The sequence shown here is derived from an EMBL/GenBank/DDBJ whole genome shotgun (WGS) entry which is preliminary data.</text>
</comment>
<dbReference type="GO" id="GO:0009055">
    <property type="term" value="F:electron transfer activity"/>
    <property type="evidence" value="ECO:0007669"/>
    <property type="project" value="InterPro"/>
</dbReference>
<dbReference type="AlphaFoldDB" id="A0A7C0WRG7"/>
<dbReference type="InterPro" id="IPR007329">
    <property type="entry name" value="FMN-bd"/>
</dbReference>
<dbReference type="GO" id="GO:0005886">
    <property type="term" value="C:plasma membrane"/>
    <property type="evidence" value="ECO:0007669"/>
    <property type="project" value="InterPro"/>
</dbReference>
<sequence length="128" mass="13894">YKVWAGDSVAGYAVEAVGNGYQDKIRVLFGVAPDFSRIYALRVLDQKETPGLGARITEPWYLKGWKNRAATLLVLVKGREATKSNEIQAITGATITSRAVVSIVNKGLVRAKKELSNVLSNDSKGEAK</sequence>
<keyword evidence="5" id="KW-0249">Electron transport</keyword>
<gene>
    <name evidence="7" type="ORF">ENG14_01560</name>
</gene>
<reference evidence="7" key="1">
    <citation type="journal article" date="2020" name="mSystems">
        <title>Genome- and Community-Level Interaction Insights into Carbon Utilization and Element Cycling Functions of Hydrothermarchaeota in Hydrothermal Sediment.</title>
        <authorList>
            <person name="Zhou Z."/>
            <person name="Liu Y."/>
            <person name="Xu W."/>
            <person name="Pan J."/>
            <person name="Luo Z.H."/>
            <person name="Li M."/>
        </authorList>
    </citation>
    <scope>NUCLEOTIDE SEQUENCE [LARGE SCALE GENOMIC DNA]</scope>
    <source>
        <strain evidence="7">HyVt-19</strain>
    </source>
</reference>
<evidence type="ECO:0000259" key="6">
    <source>
        <dbReference type="SMART" id="SM00900"/>
    </source>
</evidence>
<protein>
    <submittedName>
        <fullName evidence="7">FMN-binding protein</fullName>
    </submittedName>
</protein>
<dbReference type="Pfam" id="PF04205">
    <property type="entry name" value="FMN_bind"/>
    <property type="match status" value="1"/>
</dbReference>
<keyword evidence="4" id="KW-0288">FMN</keyword>
<evidence type="ECO:0000313" key="7">
    <source>
        <dbReference type="EMBL" id="HDL89574.1"/>
    </source>
</evidence>
<dbReference type="GO" id="GO:0022900">
    <property type="term" value="P:electron transport chain"/>
    <property type="evidence" value="ECO:0007669"/>
    <property type="project" value="InterPro"/>
</dbReference>
<feature type="non-terminal residue" evidence="7">
    <location>
        <position position="1"/>
    </location>
</feature>
<keyword evidence="1" id="KW-0813">Transport</keyword>
<keyword evidence="3" id="KW-0285">Flavoprotein</keyword>
<dbReference type="EMBL" id="DQZW01000076">
    <property type="protein sequence ID" value="HDL89574.1"/>
    <property type="molecule type" value="Genomic_DNA"/>
</dbReference>
<evidence type="ECO:0000256" key="2">
    <source>
        <dbReference type="ARBA" id="ARBA00022553"/>
    </source>
</evidence>
<evidence type="ECO:0000256" key="3">
    <source>
        <dbReference type="ARBA" id="ARBA00022630"/>
    </source>
</evidence>
<dbReference type="PANTHER" id="PTHR36118">
    <property type="entry name" value="ION-TRANSLOCATING OXIDOREDUCTASE COMPLEX SUBUNIT G"/>
    <property type="match status" value="1"/>
</dbReference>
<evidence type="ECO:0000256" key="5">
    <source>
        <dbReference type="ARBA" id="ARBA00022982"/>
    </source>
</evidence>
<evidence type="ECO:0000256" key="1">
    <source>
        <dbReference type="ARBA" id="ARBA00022448"/>
    </source>
</evidence>
<feature type="domain" description="FMN-binding" evidence="6">
    <location>
        <begin position="20"/>
        <end position="111"/>
    </location>
</feature>
<dbReference type="InterPro" id="IPR010209">
    <property type="entry name" value="Ion_transpt_RnfG/RsxG"/>
</dbReference>
<dbReference type="PANTHER" id="PTHR36118:SF1">
    <property type="entry name" value="ION-TRANSLOCATING OXIDOREDUCTASE COMPLEX SUBUNIT G"/>
    <property type="match status" value="1"/>
</dbReference>
<dbReference type="GO" id="GO:0010181">
    <property type="term" value="F:FMN binding"/>
    <property type="evidence" value="ECO:0007669"/>
    <property type="project" value="InterPro"/>
</dbReference>
<dbReference type="SMART" id="SM00900">
    <property type="entry name" value="FMN_bind"/>
    <property type="match status" value="1"/>
</dbReference>
<proteinExistence type="predicted"/>
<dbReference type="Proteomes" id="UP000886355">
    <property type="component" value="Unassembled WGS sequence"/>
</dbReference>
<accession>A0A7C0WRG7</accession>
<organism evidence="7">
    <name type="scientific">Thermodesulforhabdus norvegica</name>
    <dbReference type="NCBI Taxonomy" id="39841"/>
    <lineage>
        <taxon>Bacteria</taxon>
        <taxon>Pseudomonadati</taxon>
        <taxon>Thermodesulfobacteriota</taxon>
        <taxon>Syntrophobacteria</taxon>
        <taxon>Syntrophobacterales</taxon>
        <taxon>Thermodesulforhabdaceae</taxon>
        <taxon>Thermodesulforhabdus</taxon>
    </lineage>
</organism>
<keyword evidence="2" id="KW-0597">Phosphoprotein</keyword>